<proteinExistence type="predicted"/>
<dbReference type="KEGG" id="mten:GWK48_10085"/>
<sequence>MRHLLRVRDIEGGILVEREGSLNAILIDNTVIFTNPSEVMANYDNFHYEIAVKNKVVTDQAYNKVLTNSRVHVVIRATLENSKYLPHPIILYNGAGITIEGEFHVVDKAEIMEVFVPGRRGMGENFVRGDVKAVTRIYSRGKLIVYDVFKVKDDDYLNPNVMGNKCLVSFFQVEDSEHQVSRELIDHRGVFRRWSEITGLWF</sequence>
<keyword evidence="3" id="KW-1185">Reference proteome</keyword>
<dbReference type="AlphaFoldDB" id="A0A6N0NYP7"/>
<dbReference type="OrthoDB" id="39102at2157"/>
<dbReference type="GeneID" id="55642295"/>
<evidence type="ECO:0000256" key="1">
    <source>
        <dbReference type="ARBA" id="ARBA00023186"/>
    </source>
</evidence>
<keyword evidence="1" id="KW-0143">Chaperone</keyword>
<dbReference type="InterPro" id="IPR002669">
    <property type="entry name" value="UreD"/>
</dbReference>
<accession>A0A6N0NYP7</accession>
<dbReference type="Pfam" id="PF01774">
    <property type="entry name" value="UreD"/>
    <property type="match status" value="1"/>
</dbReference>
<name>A0A6N0NYP7_9CREN</name>
<dbReference type="EMBL" id="CP049074">
    <property type="protein sequence ID" value="QKR00689.1"/>
    <property type="molecule type" value="Genomic_DNA"/>
</dbReference>
<reference evidence="2 3" key="1">
    <citation type="submission" date="2020-02" db="EMBL/GenBank/DDBJ databases">
        <title>Comparative genome analysis reveals the metabolism and evolution of the thermophilic archaeal genus Metallosphaera.</title>
        <authorList>
            <person name="Jiang C."/>
        </authorList>
    </citation>
    <scope>NUCLEOTIDE SEQUENCE [LARGE SCALE GENOMIC DNA]</scope>
    <source>
        <strain evidence="2 3">Ric-A</strain>
    </source>
</reference>
<dbReference type="Proteomes" id="UP000509301">
    <property type="component" value="Chromosome"/>
</dbReference>
<dbReference type="RefSeq" id="WP_174631954.1">
    <property type="nucleotide sequence ID" value="NZ_CP049074.1"/>
</dbReference>
<gene>
    <name evidence="2" type="ORF">GWK48_10085</name>
</gene>
<protein>
    <submittedName>
        <fullName evidence="2">Urease accessory protein UreD</fullName>
    </submittedName>
</protein>
<evidence type="ECO:0000313" key="2">
    <source>
        <dbReference type="EMBL" id="QKR00689.1"/>
    </source>
</evidence>
<evidence type="ECO:0000313" key="3">
    <source>
        <dbReference type="Proteomes" id="UP000509301"/>
    </source>
</evidence>
<dbReference type="GO" id="GO:0016151">
    <property type="term" value="F:nickel cation binding"/>
    <property type="evidence" value="ECO:0007669"/>
    <property type="project" value="InterPro"/>
</dbReference>
<organism evidence="2 3">
    <name type="scientific">Metallosphaera tengchongensis</name>
    <dbReference type="NCBI Taxonomy" id="1532350"/>
    <lineage>
        <taxon>Archaea</taxon>
        <taxon>Thermoproteota</taxon>
        <taxon>Thermoprotei</taxon>
        <taxon>Sulfolobales</taxon>
        <taxon>Sulfolobaceae</taxon>
        <taxon>Metallosphaera</taxon>
    </lineage>
</organism>